<dbReference type="InterPro" id="IPR004635">
    <property type="entry name" value="Pept_S49_SppA"/>
</dbReference>
<organism evidence="6 7">
    <name type="scientific">Desulfobaculum bizertense DSM 18034</name>
    <dbReference type="NCBI Taxonomy" id="1121442"/>
    <lineage>
        <taxon>Bacteria</taxon>
        <taxon>Pseudomonadati</taxon>
        <taxon>Thermodesulfobacteriota</taxon>
        <taxon>Desulfovibrionia</taxon>
        <taxon>Desulfovibrionales</taxon>
        <taxon>Desulfovibrionaceae</taxon>
        <taxon>Desulfobaculum</taxon>
    </lineage>
</organism>
<feature type="domain" description="Peptidase S49" evidence="5">
    <location>
        <begin position="122"/>
        <end position="270"/>
    </location>
</feature>
<dbReference type="RefSeq" id="WP_078684271.1">
    <property type="nucleotide sequence ID" value="NZ_FUYA01000002.1"/>
</dbReference>
<dbReference type="GO" id="GO:0006508">
    <property type="term" value="P:proteolysis"/>
    <property type="evidence" value="ECO:0007669"/>
    <property type="project" value="UniProtKB-KW"/>
</dbReference>
<keyword evidence="2 6" id="KW-0645">Protease</keyword>
<dbReference type="CDD" id="cd07023">
    <property type="entry name" value="S49_Sppa_N_C"/>
    <property type="match status" value="1"/>
</dbReference>
<dbReference type="EMBL" id="FUYA01000002">
    <property type="protein sequence ID" value="SKA68284.1"/>
    <property type="molecule type" value="Genomic_DNA"/>
</dbReference>
<proteinExistence type="inferred from homology"/>
<dbReference type="NCBIfam" id="TIGR00706">
    <property type="entry name" value="SppA_dom"/>
    <property type="match status" value="1"/>
</dbReference>
<name>A0A1T4VTE6_9BACT</name>
<dbReference type="STRING" id="1121442.SAMN02745702_00974"/>
<evidence type="ECO:0000259" key="5">
    <source>
        <dbReference type="Pfam" id="PF01343"/>
    </source>
</evidence>
<keyword evidence="3" id="KW-0378">Hydrolase</keyword>
<evidence type="ECO:0000256" key="1">
    <source>
        <dbReference type="ARBA" id="ARBA00008683"/>
    </source>
</evidence>
<evidence type="ECO:0000313" key="6">
    <source>
        <dbReference type="EMBL" id="SKA68284.1"/>
    </source>
</evidence>
<dbReference type="InterPro" id="IPR029045">
    <property type="entry name" value="ClpP/crotonase-like_dom_sf"/>
</dbReference>
<keyword evidence="7" id="KW-1185">Reference proteome</keyword>
<dbReference type="Proteomes" id="UP000189733">
    <property type="component" value="Unassembled WGS sequence"/>
</dbReference>
<comment type="similarity">
    <text evidence="1">Belongs to the peptidase S49 family.</text>
</comment>
<evidence type="ECO:0000256" key="4">
    <source>
        <dbReference type="ARBA" id="ARBA00022825"/>
    </source>
</evidence>
<evidence type="ECO:0000313" key="7">
    <source>
        <dbReference type="Proteomes" id="UP000189733"/>
    </source>
</evidence>
<keyword evidence="4" id="KW-0720">Serine protease</keyword>
<dbReference type="Gene3D" id="3.90.226.10">
    <property type="entry name" value="2-enoyl-CoA Hydratase, Chain A, domain 1"/>
    <property type="match status" value="1"/>
</dbReference>
<accession>A0A1T4VTE6</accession>
<dbReference type="Gene3D" id="6.20.330.10">
    <property type="match status" value="1"/>
</dbReference>
<evidence type="ECO:0000256" key="2">
    <source>
        <dbReference type="ARBA" id="ARBA00022670"/>
    </source>
</evidence>
<dbReference type="PANTHER" id="PTHR42987">
    <property type="entry name" value="PEPTIDASE S49"/>
    <property type="match status" value="1"/>
</dbReference>
<dbReference type="OrthoDB" id="9764363at2"/>
<reference evidence="6 7" key="1">
    <citation type="submission" date="2017-02" db="EMBL/GenBank/DDBJ databases">
        <authorList>
            <person name="Peterson S.W."/>
        </authorList>
    </citation>
    <scope>NUCLEOTIDE SEQUENCE [LARGE SCALE GENOMIC DNA]</scope>
    <source>
        <strain evidence="6 7">DSM 18034</strain>
    </source>
</reference>
<dbReference type="PANTHER" id="PTHR42987:SF4">
    <property type="entry name" value="PROTEASE SOHB-RELATED"/>
    <property type="match status" value="1"/>
</dbReference>
<dbReference type="Pfam" id="PF01343">
    <property type="entry name" value="Peptidase_S49"/>
    <property type="match status" value="1"/>
</dbReference>
<gene>
    <name evidence="6" type="ORF">SAMN02745702_00974</name>
</gene>
<protein>
    <submittedName>
        <fullName evidence="6">Protease-4</fullName>
    </submittedName>
</protein>
<dbReference type="PROSITE" id="PS51257">
    <property type="entry name" value="PROKAR_LIPOPROTEIN"/>
    <property type="match status" value="1"/>
</dbReference>
<dbReference type="GO" id="GO:0008236">
    <property type="term" value="F:serine-type peptidase activity"/>
    <property type="evidence" value="ECO:0007669"/>
    <property type="project" value="UniProtKB-KW"/>
</dbReference>
<dbReference type="AlphaFoldDB" id="A0A1T4VTE6"/>
<evidence type="ECO:0000256" key="3">
    <source>
        <dbReference type="ARBA" id="ARBA00022801"/>
    </source>
</evidence>
<sequence>MTHSLRLALLAVLAVLLGACAPKISLYPDYSAPLLEQHISGQGENKIALVYVTGPITTNPRKSFGLNSVTRPSVVQETVAQLHKAGSDPSVRALVLIVDSPGGTVVASDLLYTELMKFRRITNKPIVVQMLNVAASGGYYLSLAANLIHATPSTITGSVGTIFVSPQVYGLMDKLGLGATVIKSGRYKDIGSPLRPSQKEELKALQNMIDSMNSRFLKLVKTQRKLDQKALNAVAEARVLLAGEALELGLVDAIGYTDSAIAEAKKLAGITGNARVIAYRRTQYPDDNVYNTATGQWAQDSFLQNTGVQINLFPNLPTGFYHLWAPELSPSASQF</sequence>
<dbReference type="InterPro" id="IPR002142">
    <property type="entry name" value="Peptidase_S49"/>
</dbReference>
<dbReference type="SUPFAM" id="SSF52096">
    <property type="entry name" value="ClpP/crotonase"/>
    <property type="match status" value="1"/>
</dbReference>
<dbReference type="InterPro" id="IPR047272">
    <property type="entry name" value="S49_SppA_C"/>
</dbReference>